<evidence type="ECO:0000256" key="1">
    <source>
        <dbReference type="ARBA" id="ARBA00022598"/>
    </source>
</evidence>
<keyword evidence="2" id="KW-0067">ATP-binding</keyword>
<evidence type="ECO:0000256" key="3">
    <source>
        <dbReference type="SAM" id="MobiDB-lite"/>
    </source>
</evidence>
<evidence type="ECO:0000313" key="4">
    <source>
        <dbReference type="EMBL" id="KAK1266803.1"/>
    </source>
</evidence>
<dbReference type="PANTHER" id="PTHR24096">
    <property type="entry name" value="LONG-CHAIN-FATTY-ACID--COA LIGASE"/>
    <property type="match status" value="1"/>
</dbReference>
<feature type="compositionally biased region" description="Low complexity" evidence="3">
    <location>
        <begin position="148"/>
        <end position="168"/>
    </location>
</feature>
<dbReference type="Gene3D" id="3.40.50.980">
    <property type="match status" value="1"/>
</dbReference>
<proteinExistence type="predicted"/>
<keyword evidence="1 4" id="KW-0436">Ligase</keyword>
<dbReference type="SUPFAM" id="SSF56801">
    <property type="entry name" value="Acetyl-CoA synthetase-like"/>
    <property type="match status" value="1"/>
</dbReference>
<reference evidence="4" key="2">
    <citation type="submission" date="2023-06" db="EMBL/GenBank/DDBJ databases">
        <authorList>
            <person name="Ma L."/>
            <person name="Liu K.-W."/>
            <person name="Li Z."/>
            <person name="Hsiao Y.-Y."/>
            <person name="Qi Y."/>
            <person name="Fu T."/>
            <person name="Tang G."/>
            <person name="Zhang D."/>
            <person name="Sun W.-H."/>
            <person name="Liu D.-K."/>
            <person name="Li Y."/>
            <person name="Chen G.-Z."/>
            <person name="Liu X.-D."/>
            <person name="Liao X.-Y."/>
            <person name="Jiang Y.-T."/>
            <person name="Yu X."/>
            <person name="Hao Y."/>
            <person name="Huang J."/>
            <person name="Zhao X.-W."/>
            <person name="Ke S."/>
            <person name="Chen Y.-Y."/>
            <person name="Wu W.-L."/>
            <person name="Hsu J.-L."/>
            <person name="Lin Y.-F."/>
            <person name="Huang M.-D."/>
            <person name="Li C.-Y."/>
            <person name="Huang L."/>
            <person name="Wang Z.-W."/>
            <person name="Zhao X."/>
            <person name="Zhong W.-Y."/>
            <person name="Peng D.-H."/>
            <person name="Ahmad S."/>
            <person name="Lan S."/>
            <person name="Zhang J.-S."/>
            <person name="Tsai W.-C."/>
            <person name="Van De Peer Y."/>
            <person name="Liu Z.-J."/>
        </authorList>
    </citation>
    <scope>NUCLEOTIDE SEQUENCE</scope>
    <source>
        <strain evidence="4">SCP</strain>
        <tissue evidence="4">Leaves</tissue>
    </source>
</reference>
<feature type="region of interest" description="Disordered" evidence="3">
    <location>
        <begin position="148"/>
        <end position="170"/>
    </location>
</feature>
<organism evidence="4 5">
    <name type="scientific">Acorus gramineus</name>
    <name type="common">Dwarf sweet flag</name>
    <dbReference type="NCBI Taxonomy" id="55184"/>
    <lineage>
        <taxon>Eukaryota</taxon>
        <taxon>Viridiplantae</taxon>
        <taxon>Streptophyta</taxon>
        <taxon>Embryophyta</taxon>
        <taxon>Tracheophyta</taxon>
        <taxon>Spermatophyta</taxon>
        <taxon>Magnoliopsida</taxon>
        <taxon>Liliopsida</taxon>
        <taxon>Acoraceae</taxon>
        <taxon>Acorus</taxon>
    </lineage>
</organism>
<name>A0AAV9AR59_ACOGR</name>
<keyword evidence="5" id="KW-1185">Reference proteome</keyword>
<evidence type="ECO:0000313" key="5">
    <source>
        <dbReference type="Proteomes" id="UP001179952"/>
    </source>
</evidence>
<reference evidence="4" key="1">
    <citation type="journal article" date="2023" name="Nat. Commun.">
        <title>Diploid and tetraploid genomes of Acorus and the evolution of monocots.</title>
        <authorList>
            <person name="Ma L."/>
            <person name="Liu K.W."/>
            <person name="Li Z."/>
            <person name="Hsiao Y.Y."/>
            <person name="Qi Y."/>
            <person name="Fu T."/>
            <person name="Tang G.D."/>
            <person name="Zhang D."/>
            <person name="Sun W.H."/>
            <person name="Liu D.K."/>
            <person name="Li Y."/>
            <person name="Chen G.Z."/>
            <person name="Liu X.D."/>
            <person name="Liao X.Y."/>
            <person name="Jiang Y.T."/>
            <person name="Yu X."/>
            <person name="Hao Y."/>
            <person name="Huang J."/>
            <person name="Zhao X.W."/>
            <person name="Ke S."/>
            <person name="Chen Y.Y."/>
            <person name="Wu W.L."/>
            <person name="Hsu J.L."/>
            <person name="Lin Y.F."/>
            <person name="Huang M.D."/>
            <person name="Li C.Y."/>
            <person name="Huang L."/>
            <person name="Wang Z.W."/>
            <person name="Zhao X."/>
            <person name="Zhong W.Y."/>
            <person name="Peng D.H."/>
            <person name="Ahmad S."/>
            <person name="Lan S."/>
            <person name="Zhang J.S."/>
            <person name="Tsai W.C."/>
            <person name="Van de Peer Y."/>
            <person name="Liu Z.J."/>
        </authorList>
    </citation>
    <scope>NUCLEOTIDE SEQUENCE</scope>
    <source>
        <strain evidence="4">SCP</strain>
    </source>
</reference>
<dbReference type="GO" id="GO:0005524">
    <property type="term" value="F:ATP binding"/>
    <property type="evidence" value="ECO:0007669"/>
    <property type="project" value="UniProtKB-KW"/>
</dbReference>
<dbReference type="PANTHER" id="PTHR24096:SF251">
    <property type="entry name" value="4-COUMARATE--COA LIGASE-LIKE 9"/>
    <property type="match status" value="1"/>
</dbReference>
<accession>A0AAV9AR59</accession>
<dbReference type="Proteomes" id="UP001179952">
    <property type="component" value="Unassembled WGS sequence"/>
</dbReference>
<keyword evidence="2" id="KW-0547">Nucleotide-binding</keyword>
<protein>
    <submittedName>
        <fullName evidence="4">4-coumarate--CoA ligase-like 5</fullName>
    </submittedName>
</protein>
<dbReference type="GO" id="GO:0016878">
    <property type="term" value="F:acid-thiol ligase activity"/>
    <property type="evidence" value="ECO:0007669"/>
    <property type="project" value="UniProtKB-ARBA"/>
</dbReference>
<dbReference type="GO" id="GO:0016405">
    <property type="term" value="F:CoA-ligase activity"/>
    <property type="evidence" value="ECO:0007669"/>
    <property type="project" value="TreeGrafter"/>
</dbReference>
<gene>
    <name evidence="4" type="ORF">QJS04_geneDACA016697</name>
</gene>
<sequence length="186" mass="21002">MDEDTKYHVTFMHGGYWKKVKSDFAQRSHYLTNNISESFNAWINKARLLPMIEIMDTIRVKIMERMDCRRVMGLNWKDKIVPRALKYIQSIIGDVAFLLSPLRLEIPVLSFSLLQIGAVLTPSNPLSSPSEISRQISLSRPKIAFATSSTAASLPPTSPSSSSTPTTSIRGTKDFHPCAFMEFYQV</sequence>
<evidence type="ECO:0000256" key="2">
    <source>
        <dbReference type="ARBA" id="ARBA00022840"/>
    </source>
</evidence>
<dbReference type="EMBL" id="JAUJYN010000007">
    <property type="protein sequence ID" value="KAK1266803.1"/>
    <property type="molecule type" value="Genomic_DNA"/>
</dbReference>
<comment type="caution">
    <text evidence="4">The sequence shown here is derived from an EMBL/GenBank/DDBJ whole genome shotgun (WGS) entry which is preliminary data.</text>
</comment>
<dbReference type="AlphaFoldDB" id="A0AAV9AR59"/>